<organism evidence="5 6">
    <name type="scientific">Ruminiclostridium cellobioparum subsp. termitidis CT1112</name>
    <dbReference type="NCBI Taxonomy" id="1195236"/>
    <lineage>
        <taxon>Bacteria</taxon>
        <taxon>Bacillati</taxon>
        <taxon>Bacillota</taxon>
        <taxon>Clostridia</taxon>
        <taxon>Eubacteriales</taxon>
        <taxon>Oscillospiraceae</taxon>
        <taxon>Ruminiclostridium</taxon>
    </lineage>
</organism>
<evidence type="ECO:0000313" key="6">
    <source>
        <dbReference type="Proteomes" id="UP000014155"/>
    </source>
</evidence>
<reference evidence="5 6" key="1">
    <citation type="journal article" date="2013" name="Genome Announc.">
        <title>Draft Genome Sequence of the Cellulolytic, Mesophilic, Anaerobic Bacterium Clostridium termitidis Strain CT1112 (DSM 5398).</title>
        <authorList>
            <person name="Lal S."/>
            <person name="Ramachandran U."/>
            <person name="Zhang X."/>
            <person name="Munir R."/>
            <person name="Sparling R."/>
            <person name="Levin D.B."/>
        </authorList>
    </citation>
    <scope>NUCLEOTIDE SEQUENCE [LARGE SCALE GENOMIC DNA]</scope>
    <source>
        <strain evidence="5 6">CT1112</strain>
    </source>
</reference>
<dbReference type="RefSeq" id="WP_004625330.1">
    <property type="nucleotide sequence ID" value="NZ_AORV01000028.1"/>
</dbReference>
<dbReference type="Proteomes" id="UP000014155">
    <property type="component" value="Unassembled WGS sequence"/>
</dbReference>
<dbReference type="PROSITE" id="PS51459">
    <property type="entry name" value="FIDO"/>
    <property type="match status" value="1"/>
</dbReference>
<dbReference type="InterPro" id="IPR036597">
    <property type="entry name" value="Fido-like_dom_sf"/>
</dbReference>
<dbReference type="GO" id="GO:0005524">
    <property type="term" value="F:ATP binding"/>
    <property type="evidence" value="ECO:0007669"/>
    <property type="project" value="UniProtKB-KW"/>
</dbReference>
<feature type="binding site" evidence="2">
    <location>
        <begin position="179"/>
        <end position="186"/>
    </location>
    <ligand>
        <name>ATP</name>
        <dbReference type="ChEBI" id="CHEBI:30616"/>
    </ligand>
</feature>
<name>S0FPT9_RUMCE</name>
<accession>S0FPT9</accession>
<feature type="site" description="Important for autoinhibition of adenylyltransferase activity" evidence="3">
    <location>
        <position position="48"/>
    </location>
</feature>
<dbReference type="Gene3D" id="1.10.3290.10">
    <property type="entry name" value="Fido-like domain"/>
    <property type="match status" value="1"/>
</dbReference>
<evidence type="ECO:0000313" key="5">
    <source>
        <dbReference type="EMBL" id="EMS72336.1"/>
    </source>
</evidence>
<protein>
    <recommendedName>
        <fullName evidence="4">Fido domain-containing protein</fullName>
    </recommendedName>
</protein>
<sequence length="270" mass="31454">MRNLPEMLSGIDVLLNELNSYRPLTKSEVNRLREEFLINFTYNSNAIEGNTLTLQETALILNEGITIGEKPLKDHLEVIGHKEAYLFIEELVKDKTELSERVIKDIHTLVLMEQRENRGVYRRLPVMIMGAVHTPPQPYMVPVKMEQLLNEYTKNAEEHIVKKVAKFHLDFEAIHPFIDGNGRTGRLILNLELMKHGFPPINIKFSDRKRYYNCFTSYHTNNNPGEMILLIAENVESEINRYIEIIKMANDITEGKYPEEIQEDDENQEI</sequence>
<evidence type="ECO:0000256" key="1">
    <source>
        <dbReference type="PIRSR" id="PIRSR640198-1"/>
    </source>
</evidence>
<dbReference type="PANTHER" id="PTHR13504">
    <property type="entry name" value="FIDO DOMAIN-CONTAINING PROTEIN DDB_G0283145"/>
    <property type="match status" value="1"/>
</dbReference>
<dbReference type="PANTHER" id="PTHR13504:SF38">
    <property type="entry name" value="FIDO DOMAIN-CONTAINING PROTEIN"/>
    <property type="match status" value="1"/>
</dbReference>
<dbReference type="STRING" id="1195236.CTER_1766"/>
<dbReference type="EMBL" id="AORV01000028">
    <property type="protein sequence ID" value="EMS72336.1"/>
    <property type="molecule type" value="Genomic_DNA"/>
</dbReference>
<dbReference type="AlphaFoldDB" id="S0FPT9"/>
<feature type="binding site" evidence="2">
    <location>
        <begin position="211"/>
        <end position="212"/>
    </location>
    <ligand>
        <name>ATP</name>
        <dbReference type="ChEBI" id="CHEBI:30616"/>
    </ligand>
</feature>
<evidence type="ECO:0000256" key="3">
    <source>
        <dbReference type="PIRSR" id="PIRSR640198-3"/>
    </source>
</evidence>
<keyword evidence="2" id="KW-0067">ATP-binding</keyword>
<dbReference type="Pfam" id="PF02661">
    <property type="entry name" value="Fic"/>
    <property type="match status" value="1"/>
</dbReference>
<feature type="domain" description="Fido" evidence="4">
    <location>
        <begin position="98"/>
        <end position="233"/>
    </location>
</feature>
<comment type="caution">
    <text evidence="5">The sequence shown here is derived from an EMBL/GenBank/DDBJ whole genome shotgun (WGS) entry which is preliminary data.</text>
</comment>
<dbReference type="InterPro" id="IPR040198">
    <property type="entry name" value="Fido_containing"/>
</dbReference>
<proteinExistence type="predicted"/>
<dbReference type="PATRIC" id="fig|1195236.3.peg.2089"/>
<dbReference type="InterPro" id="IPR003812">
    <property type="entry name" value="Fido"/>
</dbReference>
<keyword evidence="2" id="KW-0547">Nucleotide-binding</keyword>
<feature type="active site" evidence="1">
    <location>
        <position position="175"/>
    </location>
</feature>
<dbReference type="SUPFAM" id="SSF140931">
    <property type="entry name" value="Fic-like"/>
    <property type="match status" value="1"/>
</dbReference>
<gene>
    <name evidence="5" type="ORF">CTER_1766</name>
</gene>
<evidence type="ECO:0000256" key="2">
    <source>
        <dbReference type="PIRSR" id="PIRSR640198-2"/>
    </source>
</evidence>
<evidence type="ECO:0000259" key="4">
    <source>
        <dbReference type="PROSITE" id="PS51459"/>
    </source>
</evidence>
<dbReference type="eggNOG" id="COG3177">
    <property type="taxonomic scope" value="Bacteria"/>
</dbReference>
<keyword evidence="6" id="KW-1185">Reference proteome</keyword>